<keyword evidence="3" id="KW-0732">Signal</keyword>
<gene>
    <name evidence="7" type="ORF">OFUS_LOCUS21859</name>
</gene>
<feature type="domain" description="WxxW" evidence="6">
    <location>
        <begin position="71"/>
        <end position="160"/>
    </location>
</feature>
<keyword evidence="4" id="KW-0325">Glycoprotein</keyword>
<dbReference type="OrthoDB" id="6279391at2759"/>
<dbReference type="PANTHER" id="PTHR15031">
    <property type="entry name" value="CARTILAGE INTERMEDIATE LAYER PROTEIN CLIP"/>
    <property type="match status" value="1"/>
</dbReference>
<keyword evidence="8" id="KW-1185">Reference proteome</keyword>
<dbReference type="EMBL" id="CAIIXF020000010">
    <property type="protein sequence ID" value="CAH1797602.1"/>
    <property type="molecule type" value="Genomic_DNA"/>
</dbReference>
<name>A0A8S4PU59_OWEFU</name>
<sequence>VMPCQNPLAIDCRTVRTHIPASSTGQVFKEGADCSVEGGLVCVNNEQRPGSRCLDYEIRFLCPMNTPTASWSSWIDRDDASGTGDWEDRESLEKGLGAVMPCQNPIAIGCRTVGTHVPASRTGQLFKRASDCSVEGGLVCVNNEQKPGSRCLDYEIRFLCPKYTPTASWSSWIDRDDPSGTGDWEDRENLEKGLVHAMSESNGNRMQDRRNPHSCFED</sequence>
<feature type="domain" description="WxxW" evidence="6">
    <location>
        <begin position="169"/>
        <end position="191"/>
    </location>
</feature>
<proteinExistence type="predicted"/>
<dbReference type="Pfam" id="PF13330">
    <property type="entry name" value="Mucin2_WxxW"/>
    <property type="match status" value="3"/>
</dbReference>
<evidence type="ECO:0000313" key="8">
    <source>
        <dbReference type="Proteomes" id="UP000749559"/>
    </source>
</evidence>
<evidence type="ECO:0000256" key="3">
    <source>
        <dbReference type="ARBA" id="ARBA00022729"/>
    </source>
</evidence>
<evidence type="ECO:0000256" key="2">
    <source>
        <dbReference type="ARBA" id="ARBA00022525"/>
    </source>
</evidence>
<accession>A0A8S4PU59</accession>
<protein>
    <recommendedName>
        <fullName evidence="6">WxxW domain-containing protein</fullName>
    </recommendedName>
</protein>
<dbReference type="InterPro" id="IPR025155">
    <property type="entry name" value="WxxW_domain"/>
</dbReference>
<comment type="caution">
    <text evidence="7">The sequence shown here is derived from an EMBL/GenBank/DDBJ whole genome shotgun (WGS) entry which is preliminary data.</text>
</comment>
<dbReference type="GO" id="GO:0005576">
    <property type="term" value="C:extracellular region"/>
    <property type="evidence" value="ECO:0007669"/>
    <property type="project" value="UniProtKB-SubCell"/>
</dbReference>
<keyword evidence="2" id="KW-0964">Secreted</keyword>
<evidence type="ECO:0000313" key="7">
    <source>
        <dbReference type="EMBL" id="CAH1797602.1"/>
    </source>
</evidence>
<feature type="region of interest" description="Disordered" evidence="5">
    <location>
        <begin position="197"/>
        <end position="218"/>
    </location>
</feature>
<comment type="subcellular location">
    <subcellularLocation>
        <location evidence="1">Secreted</location>
    </subcellularLocation>
</comment>
<feature type="domain" description="WxxW" evidence="6">
    <location>
        <begin position="4"/>
        <end position="62"/>
    </location>
</feature>
<dbReference type="InterPro" id="IPR039675">
    <property type="entry name" value="CILP1/CILP2"/>
</dbReference>
<dbReference type="AlphaFoldDB" id="A0A8S4PU59"/>
<evidence type="ECO:0000256" key="4">
    <source>
        <dbReference type="ARBA" id="ARBA00023180"/>
    </source>
</evidence>
<evidence type="ECO:0000259" key="6">
    <source>
        <dbReference type="Pfam" id="PF13330"/>
    </source>
</evidence>
<evidence type="ECO:0000256" key="1">
    <source>
        <dbReference type="ARBA" id="ARBA00004613"/>
    </source>
</evidence>
<dbReference type="Proteomes" id="UP000749559">
    <property type="component" value="Unassembled WGS sequence"/>
</dbReference>
<reference evidence="7" key="1">
    <citation type="submission" date="2022-03" db="EMBL/GenBank/DDBJ databases">
        <authorList>
            <person name="Martin C."/>
        </authorList>
    </citation>
    <scope>NUCLEOTIDE SEQUENCE</scope>
</reference>
<feature type="compositionally biased region" description="Basic and acidic residues" evidence="5">
    <location>
        <begin position="206"/>
        <end position="218"/>
    </location>
</feature>
<organism evidence="7 8">
    <name type="scientific">Owenia fusiformis</name>
    <name type="common">Polychaete worm</name>
    <dbReference type="NCBI Taxonomy" id="6347"/>
    <lineage>
        <taxon>Eukaryota</taxon>
        <taxon>Metazoa</taxon>
        <taxon>Spiralia</taxon>
        <taxon>Lophotrochozoa</taxon>
        <taxon>Annelida</taxon>
        <taxon>Polychaeta</taxon>
        <taxon>Sedentaria</taxon>
        <taxon>Canalipalpata</taxon>
        <taxon>Sabellida</taxon>
        <taxon>Oweniida</taxon>
        <taxon>Oweniidae</taxon>
        <taxon>Owenia</taxon>
    </lineage>
</organism>
<evidence type="ECO:0000256" key="5">
    <source>
        <dbReference type="SAM" id="MobiDB-lite"/>
    </source>
</evidence>
<feature type="non-terminal residue" evidence="7">
    <location>
        <position position="218"/>
    </location>
</feature>